<name>A0A8H7XQT3_PSICU</name>
<reference evidence="1" key="1">
    <citation type="submission" date="2021-02" db="EMBL/GenBank/DDBJ databases">
        <title>Psilocybe cubensis genome.</title>
        <authorList>
            <person name="Mckernan K.J."/>
            <person name="Crawford S."/>
            <person name="Trippe A."/>
            <person name="Kane L.T."/>
            <person name="Mclaughlin S."/>
        </authorList>
    </citation>
    <scope>NUCLEOTIDE SEQUENCE [LARGE SCALE GENOMIC DNA]</scope>
    <source>
        <strain evidence="1">MGC-MH-2018</strain>
    </source>
</reference>
<accession>A0A8H7XQT3</accession>
<protein>
    <submittedName>
        <fullName evidence="1">Uncharacterized protein</fullName>
    </submittedName>
</protein>
<organism evidence="1">
    <name type="scientific">Psilocybe cubensis</name>
    <name type="common">Psychedelic mushroom</name>
    <name type="synonym">Stropharia cubensis</name>
    <dbReference type="NCBI Taxonomy" id="181762"/>
    <lineage>
        <taxon>Eukaryota</taxon>
        <taxon>Fungi</taxon>
        <taxon>Dikarya</taxon>
        <taxon>Basidiomycota</taxon>
        <taxon>Agaricomycotina</taxon>
        <taxon>Agaricomycetes</taxon>
        <taxon>Agaricomycetidae</taxon>
        <taxon>Agaricales</taxon>
        <taxon>Agaricineae</taxon>
        <taxon>Strophariaceae</taxon>
        <taxon>Psilocybe</taxon>
    </lineage>
</organism>
<dbReference type="EMBL" id="JAFIQS010000008">
    <property type="protein sequence ID" value="KAG5166090.1"/>
    <property type="molecule type" value="Genomic_DNA"/>
</dbReference>
<sequence length="208" mass="23598">MYTNNPYAQAGWSNPQNPHSINERPSLNAILAACPPTYGALPPYQVDVKENINLTFQFLCADDALNCIIIGPNSKKLFEVRTTQNVTRVIDESNDVFGNIRWSSHPTLEVRGILSERQTRDFLRLSSDKRFRTMIIQGKSYVWIPVKNGTILHREDLRSPEPMARIAYHTTKQGQQIILELVTEAVQQGLLQPCIMATILLSTSRFLD</sequence>
<comment type="caution">
    <text evidence="1">The sequence shown here is derived from an EMBL/GenBank/DDBJ whole genome shotgun (WGS) entry which is preliminary data.</text>
</comment>
<proteinExistence type="predicted"/>
<gene>
    <name evidence="1" type="ORF">JR316_008161</name>
</gene>
<evidence type="ECO:0000313" key="1">
    <source>
        <dbReference type="EMBL" id="KAG5166090.1"/>
    </source>
</evidence>
<dbReference type="AlphaFoldDB" id="A0A8H7XQT3"/>